<keyword evidence="3" id="KW-1185">Reference proteome</keyword>
<evidence type="ECO:0000256" key="1">
    <source>
        <dbReference type="SAM" id="MobiDB-lite"/>
    </source>
</evidence>
<organism evidence="2 3">
    <name type="scientific">Nocardia africana</name>
    <dbReference type="NCBI Taxonomy" id="134964"/>
    <lineage>
        <taxon>Bacteria</taxon>
        <taxon>Bacillati</taxon>
        <taxon>Actinomycetota</taxon>
        <taxon>Actinomycetes</taxon>
        <taxon>Mycobacteriales</taxon>
        <taxon>Nocardiaceae</taxon>
        <taxon>Nocardia</taxon>
    </lineage>
</organism>
<feature type="region of interest" description="Disordered" evidence="1">
    <location>
        <begin position="46"/>
        <end position="71"/>
    </location>
</feature>
<dbReference type="RefSeq" id="WP_387256027.1">
    <property type="nucleotide sequence ID" value="NZ_JBIALX010000027.1"/>
</dbReference>
<protein>
    <submittedName>
        <fullName evidence="2">Uncharacterized protein</fullName>
    </submittedName>
</protein>
<evidence type="ECO:0000313" key="3">
    <source>
        <dbReference type="Proteomes" id="UP001601521"/>
    </source>
</evidence>
<proteinExistence type="predicted"/>
<comment type="caution">
    <text evidence="2">The sequence shown here is derived from an EMBL/GenBank/DDBJ whole genome shotgun (WGS) entry which is preliminary data.</text>
</comment>
<evidence type="ECO:0000313" key="2">
    <source>
        <dbReference type="EMBL" id="MFF0458451.1"/>
    </source>
</evidence>
<name>A0ABW6NVU0_9NOCA</name>
<gene>
    <name evidence="2" type="ORF">ACFYTH_34310</name>
</gene>
<accession>A0ABW6NVU0</accession>
<reference evidence="2 3" key="1">
    <citation type="submission" date="2024-10" db="EMBL/GenBank/DDBJ databases">
        <title>The Natural Products Discovery Center: Release of the First 8490 Sequenced Strains for Exploring Actinobacteria Biosynthetic Diversity.</title>
        <authorList>
            <person name="Kalkreuter E."/>
            <person name="Kautsar S.A."/>
            <person name="Yang D."/>
            <person name="Bader C.D."/>
            <person name="Teijaro C.N."/>
            <person name="Fluegel L."/>
            <person name="Davis C.M."/>
            <person name="Simpson J.R."/>
            <person name="Lauterbach L."/>
            <person name="Steele A.D."/>
            <person name="Gui C."/>
            <person name="Meng S."/>
            <person name="Li G."/>
            <person name="Viehrig K."/>
            <person name="Ye F."/>
            <person name="Su P."/>
            <person name="Kiefer A.F."/>
            <person name="Nichols A."/>
            <person name="Cepeda A.J."/>
            <person name="Yan W."/>
            <person name="Fan B."/>
            <person name="Jiang Y."/>
            <person name="Adhikari A."/>
            <person name="Zheng C.-J."/>
            <person name="Schuster L."/>
            <person name="Cowan T.M."/>
            <person name="Smanski M.J."/>
            <person name="Chevrette M.G."/>
            <person name="De Carvalho L.P.S."/>
            <person name="Shen B."/>
        </authorList>
    </citation>
    <scope>NUCLEOTIDE SEQUENCE [LARGE SCALE GENOMIC DNA]</scope>
    <source>
        <strain evidence="2 3">NPDC004550</strain>
    </source>
</reference>
<sequence length="71" mass="8044">MPDDGVFGLEHHTTWTNVDEELVVCWPDPSPLEAWWNTIMTTRPANHPVPDLVRTPVRTGRRTPPSTAIVE</sequence>
<dbReference type="EMBL" id="JBIALX010000027">
    <property type="protein sequence ID" value="MFF0458451.1"/>
    <property type="molecule type" value="Genomic_DNA"/>
</dbReference>
<dbReference type="Proteomes" id="UP001601521">
    <property type="component" value="Unassembled WGS sequence"/>
</dbReference>
<feature type="compositionally biased region" description="Low complexity" evidence="1">
    <location>
        <begin position="54"/>
        <end position="71"/>
    </location>
</feature>